<comment type="caution">
    <text evidence="2">The sequence shown here is derived from an EMBL/GenBank/DDBJ whole genome shotgun (WGS) entry which is preliminary data.</text>
</comment>
<keyword evidence="3" id="KW-1185">Reference proteome</keyword>
<proteinExistence type="predicted"/>
<accession>A0ABU6GKJ9</accession>
<evidence type="ECO:0000256" key="1">
    <source>
        <dbReference type="SAM" id="MobiDB-lite"/>
    </source>
</evidence>
<gene>
    <name evidence="2" type="ORF">P4H66_05165</name>
</gene>
<sequence>MASNTPNLGLLKKDPATDGNDTFNVKTMLNDNWDKIDEAVGNIQVPEASLTQKGIVQLSSSVSDTSEDKASTSKATKMAYDKAVEALNKANDAKSTADAAEKVDGAQAKADAALAASNLYVDNKTWQKSLLTNDDGTSRLISNKDLNTVTKTGFYCGENLTNAPTTNAGKWWYIEVQCMSTNTWVIQIARDLLSTTGNSYLQRTMTNGTWGTWSQDLFTSVASGKAAVKNAIEGRYGETLLPAYGGDWAFFELENAINQKLSRQMTPYSLGDNSGIYMADPGYYNNGERPFFVSPATRVAPKFIHMAGGLINSLCGYLYADVLDATSGNSTGTLFLRITDSKGNYSEVYAASMYLSKGYSTWIDIASLTIDTQTKTGLVTATNSYSTTPVKGALGSQLPRRFVLPTTFDTSGTITLSVAWSVNNTNGNSSFSIRFGHVMSYNRMMYGY</sequence>
<dbReference type="EMBL" id="JARLKZ010000004">
    <property type="protein sequence ID" value="MEC0239245.1"/>
    <property type="molecule type" value="Genomic_DNA"/>
</dbReference>
<dbReference type="Pfam" id="PF03406">
    <property type="entry name" value="Phage_fiber_2"/>
    <property type="match status" value="1"/>
</dbReference>
<organism evidence="2 3">
    <name type="scientific">Paenibacillus dokdonensis</name>
    <dbReference type="NCBI Taxonomy" id="2567944"/>
    <lineage>
        <taxon>Bacteria</taxon>
        <taxon>Bacillati</taxon>
        <taxon>Bacillota</taxon>
        <taxon>Bacilli</taxon>
        <taxon>Bacillales</taxon>
        <taxon>Paenibacillaceae</taxon>
        <taxon>Paenibacillus</taxon>
    </lineage>
</organism>
<name>A0ABU6GKJ9_9BACL</name>
<evidence type="ECO:0000313" key="3">
    <source>
        <dbReference type="Proteomes" id="UP001344632"/>
    </source>
</evidence>
<reference evidence="2 3" key="1">
    <citation type="submission" date="2023-03" db="EMBL/GenBank/DDBJ databases">
        <title>Bacillus Genome Sequencing.</title>
        <authorList>
            <person name="Dunlap C."/>
        </authorList>
    </citation>
    <scope>NUCLEOTIDE SEQUENCE [LARGE SCALE GENOMIC DNA]</scope>
    <source>
        <strain evidence="2 3">BD-525</strain>
    </source>
</reference>
<feature type="region of interest" description="Disordered" evidence="1">
    <location>
        <begin position="1"/>
        <end position="20"/>
    </location>
</feature>
<dbReference type="InterPro" id="IPR005068">
    <property type="entry name" value="Phage_lambda_Stf-r2"/>
</dbReference>
<dbReference type="RefSeq" id="WP_326086271.1">
    <property type="nucleotide sequence ID" value="NZ_JARLKZ010000004.1"/>
</dbReference>
<dbReference type="CDD" id="cd19958">
    <property type="entry name" value="pyocin_knob"/>
    <property type="match status" value="1"/>
</dbReference>
<protein>
    <submittedName>
        <fullName evidence="2">Pyocin knob domain-containing protein</fullName>
    </submittedName>
</protein>
<evidence type="ECO:0000313" key="2">
    <source>
        <dbReference type="EMBL" id="MEC0239245.1"/>
    </source>
</evidence>
<dbReference type="Proteomes" id="UP001344632">
    <property type="component" value="Unassembled WGS sequence"/>
</dbReference>